<reference evidence="3 4" key="1">
    <citation type="journal article" date="2020" name="Nature">
        <title>Six reference-quality genomes reveal evolution of bat adaptations.</title>
        <authorList>
            <person name="Jebb D."/>
            <person name="Huang Z."/>
            <person name="Pippel M."/>
            <person name="Hughes G.M."/>
            <person name="Lavrichenko K."/>
            <person name="Devanna P."/>
            <person name="Winkler S."/>
            <person name="Jermiin L.S."/>
            <person name="Skirmuntt E.C."/>
            <person name="Katzourakis A."/>
            <person name="Burkitt-Gray L."/>
            <person name="Ray D.A."/>
            <person name="Sullivan K.A.M."/>
            <person name="Roscito J.G."/>
            <person name="Kirilenko B.M."/>
            <person name="Davalos L.M."/>
            <person name="Corthals A.P."/>
            <person name="Power M.L."/>
            <person name="Jones G."/>
            <person name="Ransome R.D."/>
            <person name="Dechmann D.K.N."/>
            <person name="Locatelli A.G."/>
            <person name="Puechmaille S.J."/>
            <person name="Fedrigo O."/>
            <person name="Jarvis E.D."/>
            <person name="Hiller M."/>
            <person name="Vernes S.C."/>
            <person name="Myers E.W."/>
            <person name="Teeling E.C."/>
        </authorList>
    </citation>
    <scope>NUCLEOTIDE SEQUENCE [LARGE SCALE GENOMIC DNA]</scope>
    <source>
        <strain evidence="3">MMyoMyo1</strain>
        <tissue evidence="3">Flight muscle</tissue>
    </source>
</reference>
<dbReference type="AlphaFoldDB" id="A0A7J7U5H2"/>
<feature type="chain" id="PRO_5029804680" evidence="2">
    <location>
        <begin position="19"/>
        <end position="186"/>
    </location>
</feature>
<feature type="signal peptide" evidence="2">
    <location>
        <begin position="1"/>
        <end position="18"/>
    </location>
</feature>
<comment type="caution">
    <text evidence="3">The sequence shown here is derived from an EMBL/GenBank/DDBJ whole genome shotgun (WGS) entry which is preliminary data.</text>
</comment>
<evidence type="ECO:0000313" key="3">
    <source>
        <dbReference type="EMBL" id="KAF6308068.1"/>
    </source>
</evidence>
<evidence type="ECO:0000313" key="4">
    <source>
        <dbReference type="Proteomes" id="UP000527355"/>
    </source>
</evidence>
<dbReference type="Proteomes" id="UP000527355">
    <property type="component" value="Unassembled WGS sequence"/>
</dbReference>
<keyword evidence="1" id="KW-1133">Transmembrane helix</keyword>
<keyword evidence="1" id="KW-0812">Transmembrane</keyword>
<name>A0A7J7U5H2_MYOMY</name>
<evidence type="ECO:0000256" key="2">
    <source>
        <dbReference type="SAM" id="SignalP"/>
    </source>
</evidence>
<accession>A0A7J7U5H2</accession>
<proteinExistence type="predicted"/>
<protein>
    <submittedName>
        <fullName evidence="3">Uncharacterized protein</fullName>
    </submittedName>
</protein>
<organism evidence="3 4">
    <name type="scientific">Myotis myotis</name>
    <name type="common">Greater mouse-eared bat</name>
    <name type="synonym">Vespertilio myotis</name>
    <dbReference type="NCBI Taxonomy" id="51298"/>
    <lineage>
        <taxon>Eukaryota</taxon>
        <taxon>Metazoa</taxon>
        <taxon>Chordata</taxon>
        <taxon>Craniata</taxon>
        <taxon>Vertebrata</taxon>
        <taxon>Euteleostomi</taxon>
        <taxon>Mammalia</taxon>
        <taxon>Eutheria</taxon>
        <taxon>Laurasiatheria</taxon>
        <taxon>Chiroptera</taxon>
        <taxon>Yangochiroptera</taxon>
        <taxon>Vespertilionidae</taxon>
        <taxon>Myotis</taxon>
    </lineage>
</organism>
<keyword evidence="1" id="KW-0472">Membrane</keyword>
<keyword evidence="2" id="KW-0732">Signal</keyword>
<dbReference type="EMBL" id="JABWUV010000014">
    <property type="protein sequence ID" value="KAF6308068.1"/>
    <property type="molecule type" value="Genomic_DNA"/>
</dbReference>
<keyword evidence="4" id="KW-1185">Reference proteome</keyword>
<evidence type="ECO:0000256" key="1">
    <source>
        <dbReference type="SAM" id="Phobius"/>
    </source>
</evidence>
<gene>
    <name evidence="3" type="ORF">mMyoMyo1_008853</name>
</gene>
<sequence>MDRGGLITMLLLFRWGWAERGCCSLDRSGLFMWLLLLGWTWTVHVAAAPWIGAGCTLLLFLGWGRLLVRLPLFGQGQVAHRATAPCTSADCSRSCCSSDGGTGCMHGCCSSGGSELHVRLLLPRWGWDTHPAATRRTGADCVWLLLPSVGCAGLLLLRCGRSVCLCGCYSSDRGEVLRWLLLLGLE</sequence>
<feature type="transmembrane region" description="Helical" evidence="1">
    <location>
        <begin position="42"/>
        <end position="63"/>
    </location>
</feature>